<dbReference type="EMBL" id="CAJVQC010069407">
    <property type="protein sequence ID" value="CAG8808887.1"/>
    <property type="molecule type" value="Genomic_DNA"/>
</dbReference>
<feature type="non-terminal residue" evidence="1">
    <location>
        <position position="1"/>
    </location>
</feature>
<evidence type="ECO:0000313" key="1">
    <source>
        <dbReference type="EMBL" id="CAG8808887.1"/>
    </source>
</evidence>
<evidence type="ECO:0000313" key="2">
    <source>
        <dbReference type="Proteomes" id="UP000789920"/>
    </source>
</evidence>
<name>A0ACA9RTE5_9GLOM</name>
<comment type="caution">
    <text evidence="1">The sequence shown here is derived from an EMBL/GenBank/DDBJ whole genome shotgun (WGS) entry which is preliminary data.</text>
</comment>
<organism evidence="1 2">
    <name type="scientific">Racocetra persica</name>
    <dbReference type="NCBI Taxonomy" id="160502"/>
    <lineage>
        <taxon>Eukaryota</taxon>
        <taxon>Fungi</taxon>
        <taxon>Fungi incertae sedis</taxon>
        <taxon>Mucoromycota</taxon>
        <taxon>Glomeromycotina</taxon>
        <taxon>Glomeromycetes</taxon>
        <taxon>Diversisporales</taxon>
        <taxon>Gigasporaceae</taxon>
        <taxon>Racocetra</taxon>
    </lineage>
</organism>
<proteinExistence type="predicted"/>
<keyword evidence="2" id="KW-1185">Reference proteome</keyword>
<feature type="non-terminal residue" evidence="1">
    <location>
        <position position="96"/>
    </location>
</feature>
<protein>
    <submittedName>
        <fullName evidence="1">7464_t:CDS:1</fullName>
    </submittedName>
</protein>
<sequence length="96" mass="11089">QKLINKAFGNDYIDDARLPQALELTLEILEDFTNYKKKTAEVPPIIHLPLYIKLMPTPKSVKLEQHRDSTNGIYDYNEEGKMAREREGTVIVEEAK</sequence>
<gene>
    <name evidence="1" type="ORF">RPERSI_LOCUS22728</name>
</gene>
<accession>A0ACA9RTE5</accession>
<dbReference type="Proteomes" id="UP000789920">
    <property type="component" value="Unassembled WGS sequence"/>
</dbReference>
<reference evidence="1" key="1">
    <citation type="submission" date="2021-06" db="EMBL/GenBank/DDBJ databases">
        <authorList>
            <person name="Kallberg Y."/>
            <person name="Tangrot J."/>
            <person name="Rosling A."/>
        </authorList>
    </citation>
    <scope>NUCLEOTIDE SEQUENCE</scope>
    <source>
        <strain evidence="1">MA461A</strain>
    </source>
</reference>